<dbReference type="Proteomes" id="UP000663829">
    <property type="component" value="Unassembled WGS sequence"/>
</dbReference>
<keyword evidence="5" id="KW-1185">Reference proteome</keyword>
<comment type="caution">
    <text evidence="2">The sequence shown here is derived from an EMBL/GenBank/DDBJ whole genome shotgun (WGS) entry which is preliminary data.</text>
</comment>
<dbReference type="Proteomes" id="UP000677228">
    <property type="component" value="Unassembled WGS sequence"/>
</dbReference>
<dbReference type="Proteomes" id="UP000682733">
    <property type="component" value="Unassembled WGS sequence"/>
</dbReference>
<reference evidence="2" key="1">
    <citation type="submission" date="2021-02" db="EMBL/GenBank/DDBJ databases">
        <authorList>
            <person name="Nowell W R."/>
        </authorList>
    </citation>
    <scope>NUCLEOTIDE SEQUENCE</scope>
</reference>
<evidence type="ECO:0000313" key="5">
    <source>
        <dbReference type="Proteomes" id="UP000663829"/>
    </source>
</evidence>
<name>A0A814V0H4_9BILA</name>
<dbReference type="Proteomes" id="UP000681722">
    <property type="component" value="Unassembled WGS sequence"/>
</dbReference>
<sequence length="68" mass="8089">MLFSTTETRKMPNNSHQLRIHSPLRLRVTTIHKLQSHIATAFQLTMIDDITVNQNQQQLEERVQQRHQ</sequence>
<dbReference type="EMBL" id="CAJNOK010006625">
    <property type="protein sequence ID" value="CAF1009494.1"/>
    <property type="molecule type" value="Genomic_DNA"/>
</dbReference>
<evidence type="ECO:0000313" key="1">
    <source>
        <dbReference type="EMBL" id="CAF1009494.1"/>
    </source>
</evidence>
<evidence type="ECO:0000313" key="4">
    <source>
        <dbReference type="EMBL" id="CAF3944575.1"/>
    </source>
</evidence>
<organism evidence="2 5">
    <name type="scientific">Didymodactylos carnosus</name>
    <dbReference type="NCBI Taxonomy" id="1234261"/>
    <lineage>
        <taxon>Eukaryota</taxon>
        <taxon>Metazoa</taxon>
        <taxon>Spiralia</taxon>
        <taxon>Gnathifera</taxon>
        <taxon>Rotifera</taxon>
        <taxon>Eurotatoria</taxon>
        <taxon>Bdelloidea</taxon>
        <taxon>Philodinida</taxon>
        <taxon>Philodinidae</taxon>
        <taxon>Didymodactylos</taxon>
    </lineage>
</organism>
<dbReference type="AlphaFoldDB" id="A0A814V0H4"/>
<dbReference type="EMBL" id="CAJOBA010006633">
    <property type="protein sequence ID" value="CAF3778338.1"/>
    <property type="molecule type" value="Genomic_DNA"/>
</dbReference>
<proteinExistence type="predicted"/>
<dbReference type="EMBL" id="CAJOBC010007830">
    <property type="protein sequence ID" value="CAF3944575.1"/>
    <property type="molecule type" value="Genomic_DNA"/>
</dbReference>
<protein>
    <submittedName>
        <fullName evidence="2">Uncharacterized protein</fullName>
    </submittedName>
</protein>
<dbReference type="EMBL" id="CAJNOQ010007831">
    <property type="protein sequence ID" value="CAF1180319.1"/>
    <property type="molecule type" value="Genomic_DNA"/>
</dbReference>
<evidence type="ECO:0000313" key="2">
    <source>
        <dbReference type="EMBL" id="CAF1180319.1"/>
    </source>
</evidence>
<accession>A0A814V0H4</accession>
<evidence type="ECO:0000313" key="3">
    <source>
        <dbReference type="EMBL" id="CAF3778338.1"/>
    </source>
</evidence>
<gene>
    <name evidence="2" type="ORF">GPM918_LOCUS22666</name>
    <name evidence="1" type="ORF">OVA965_LOCUS14969</name>
    <name evidence="4" type="ORF">SRO942_LOCUS22663</name>
    <name evidence="3" type="ORF">TMI583_LOCUS14973</name>
</gene>